<comment type="subcellular location">
    <subcellularLocation>
        <location evidence="1">Nucleus</location>
    </subcellularLocation>
</comment>
<gene>
    <name evidence="4" type="primary">LOC106466371</name>
</gene>
<evidence type="ECO:0000256" key="1">
    <source>
        <dbReference type="ARBA" id="ARBA00004123"/>
    </source>
</evidence>
<feature type="domain" description="Transposase Tc1-like" evidence="2">
    <location>
        <begin position="68"/>
        <end position="124"/>
    </location>
</feature>
<dbReference type="InterPro" id="IPR009057">
    <property type="entry name" value="Homeodomain-like_sf"/>
</dbReference>
<reference evidence="4" key="1">
    <citation type="submission" date="2025-08" db="UniProtKB">
        <authorList>
            <consortium name="RefSeq"/>
        </authorList>
    </citation>
    <scope>IDENTIFICATION</scope>
    <source>
        <tissue evidence="4">Muscle</tissue>
    </source>
</reference>
<evidence type="ECO:0000313" key="3">
    <source>
        <dbReference type="Proteomes" id="UP000694941"/>
    </source>
</evidence>
<organism evidence="3 4">
    <name type="scientific">Limulus polyphemus</name>
    <name type="common">Atlantic horseshoe crab</name>
    <dbReference type="NCBI Taxonomy" id="6850"/>
    <lineage>
        <taxon>Eukaryota</taxon>
        <taxon>Metazoa</taxon>
        <taxon>Ecdysozoa</taxon>
        <taxon>Arthropoda</taxon>
        <taxon>Chelicerata</taxon>
        <taxon>Merostomata</taxon>
        <taxon>Xiphosura</taxon>
        <taxon>Limulidae</taxon>
        <taxon>Limulus</taxon>
    </lineage>
</organism>
<dbReference type="InterPro" id="IPR002492">
    <property type="entry name" value="Transposase_Tc1-like"/>
</dbReference>
<proteinExistence type="predicted"/>
<dbReference type="Pfam" id="PF01498">
    <property type="entry name" value="HTH_Tnp_Tc3_2"/>
    <property type="match status" value="1"/>
</dbReference>
<dbReference type="Proteomes" id="UP000694941">
    <property type="component" value="Unplaced"/>
</dbReference>
<keyword evidence="3" id="KW-1185">Reference proteome</keyword>
<dbReference type="SUPFAM" id="SSF46689">
    <property type="entry name" value="Homeodomain-like"/>
    <property type="match status" value="1"/>
</dbReference>
<dbReference type="GeneID" id="106466371"/>
<dbReference type="RefSeq" id="XP_013782105.1">
    <property type="nucleotide sequence ID" value="XM_013926651.1"/>
</dbReference>
<evidence type="ECO:0000313" key="4">
    <source>
        <dbReference type="RefSeq" id="XP_013782105.1"/>
    </source>
</evidence>
<name>A0ABM1BHI4_LIMPO</name>
<protein>
    <submittedName>
        <fullName evidence="4">Uncharacterized protein LOC106466371</fullName>
    </submittedName>
</protein>
<evidence type="ECO:0000259" key="2">
    <source>
        <dbReference type="Pfam" id="PF01498"/>
    </source>
</evidence>
<accession>A0ABM1BHI4</accession>
<sequence length="137" mass="15039">MAERGDLSDFERGVIVGARLAGVSVTKTAQLPDVSRATVSKVMSAWNSKGNTPLVKGSSGRKSIFQGRALIRTARQNRQATANFNQGREQPISSKSIRRELHRTGYHSRVAVHKPLITPGNAQAMDYQVVEKYDMVS</sequence>